<keyword evidence="3" id="KW-0560">Oxidoreductase</keyword>
<comment type="similarity">
    <text evidence="1">Belongs to the flavin monoamine oxidase family.</text>
</comment>
<dbReference type="InterPro" id="IPR002937">
    <property type="entry name" value="Amino_oxidase"/>
</dbReference>
<dbReference type="SUPFAM" id="SSF51905">
    <property type="entry name" value="FAD/NAD(P)-binding domain"/>
    <property type="match status" value="1"/>
</dbReference>
<evidence type="ECO:0000259" key="2">
    <source>
        <dbReference type="Pfam" id="PF01593"/>
    </source>
</evidence>
<feature type="domain" description="Amine oxidase" evidence="2">
    <location>
        <begin position="116"/>
        <end position="366"/>
    </location>
</feature>
<dbReference type="Pfam" id="PF13450">
    <property type="entry name" value="NAD_binding_8"/>
    <property type="match status" value="1"/>
</dbReference>
<reference evidence="3 4" key="1">
    <citation type="submission" date="2020-08" db="EMBL/GenBank/DDBJ databases">
        <title>Genomic Encyclopedia of Type Strains, Phase IV (KMG-IV): sequencing the most valuable type-strain genomes for metagenomic binning, comparative biology and taxonomic classification.</title>
        <authorList>
            <person name="Goeker M."/>
        </authorList>
    </citation>
    <scope>NUCLEOTIDE SEQUENCE [LARGE SCALE GENOMIC DNA]</scope>
    <source>
        <strain evidence="3 4">DSM 15895</strain>
    </source>
</reference>
<dbReference type="RefSeq" id="WP_135504089.1">
    <property type="nucleotide sequence ID" value="NZ_JACHHE010000003.1"/>
</dbReference>
<dbReference type="InterPro" id="IPR036188">
    <property type="entry name" value="FAD/NAD-bd_sf"/>
</dbReference>
<evidence type="ECO:0000313" key="4">
    <source>
        <dbReference type="Proteomes" id="UP000525923"/>
    </source>
</evidence>
<sequence length="375" mass="40337">MKAKGVGSVGNPVIIVGAGLSGLYAASLLTERGITCKVLEARDRVGGRVLTAQAAGKEELGQFDLGPTWFWPQYEKTIARLIESLKLETFDQYAAGAMLSERNEHGPPARYVLPEGAAEKSMRIKGGVQSLITAIESALPPGTVELETRATAIRLDETGAITVEASMGDGERKEIPASRVILALPPRIAAQHIEFSPALPADLMRELAETPTWMAGQAKVIAVYERPFWRESGLSGFATSWVGPLQEIHDASPSQGAGALFGFFGMPAEMRRGMGEEQLLELVTDQLTRIFGPAAKNATAILYKDWSSDAETAVKADSIPLREFPAYGKLLAGGAWKKKLIFAGTEMSEQFGGHLEGALQAAEQAVLEIQEEKRT</sequence>
<dbReference type="InterPro" id="IPR050703">
    <property type="entry name" value="Flavin_MAO"/>
</dbReference>
<accession>A0A7W8CRH2</accession>
<dbReference type="EC" id="1.4.3.4" evidence="3"/>
<proteinExistence type="inferred from homology"/>
<dbReference type="PANTHER" id="PTHR43563:SF1">
    <property type="entry name" value="AMINE OXIDASE [FLAVIN-CONTAINING] B"/>
    <property type="match status" value="1"/>
</dbReference>
<dbReference type="Pfam" id="PF01593">
    <property type="entry name" value="Amino_oxidase"/>
    <property type="match status" value="1"/>
</dbReference>
<name>A0A7W8CRH2_9BACL</name>
<dbReference type="Gene3D" id="3.50.50.60">
    <property type="entry name" value="FAD/NAD(P)-binding domain"/>
    <property type="match status" value="2"/>
</dbReference>
<gene>
    <name evidence="3" type="ORF">HNQ44_001455</name>
</gene>
<evidence type="ECO:0000313" key="3">
    <source>
        <dbReference type="EMBL" id="MBB5180031.1"/>
    </source>
</evidence>
<keyword evidence="4" id="KW-1185">Reference proteome</keyword>
<organism evidence="3 4">
    <name type="scientific">Planococcus koreensis</name>
    <dbReference type="NCBI Taxonomy" id="112331"/>
    <lineage>
        <taxon>Bacteria</taxon>
        <taxon>Bacillati</taxon>
        <taxon>Bacillota</taxon>
        <taxon>Bacilli</taxon>
        <taxon>Bacillales</taxon>
        <taxon>Caryophanaceae</taxon>
        <taxon>Planococcus</taxon>
    </lineage>
</organism>
<evidence type="ECO:0000256" key="1">
    <source>
        <dbReference type="ARBA" id="ARBA00005995"/>
    </source>
</evidence>
<dbReference type="PANTHER" id="PTHR43563">
    <property type="entry name" value="AMINE OXIDASE"/>
    <property type="match status" value="1"/>
</dbReference>
<dbReference type="AlphaFoldDB" id="A0A7W8CRH2"/>
<dbReference type="OrthoDB" id="56323at2"/>
<dbReference type="EMBL" id="JACHHE010000003">
    <property type="protein sequence ID" value="MBB5180031.1"/>
    <property type="molecule type" value="Genomic_DNA"/>
</dbReference>
<dbReference type="SUPFAM" id="SSF54373">
    <property type="entry name" value="FAD-linked reductases, C-terminal domain"/>
    <property type="match status" value="1"/>
</dbReference>
<dbReference type="Proteomes" id="UP000525923">
    <property type="component" value="Unassembled WGS sequence"/>
</dbReference>
<protein>
    <submittedName>
        <fullName evidence="3">Monoamine oxidase</fullName>
        <ecNumber evidence="3">1.4.3.4</ecNumber>
    </submittedName>
</protein>
<dbReference type="GO" id="GO:0097621">
    <property type="term" value="F:monoamine oxidase activity"/>
    <property type="evidence" value="ECO:0007669"/>
    <property type="project" value="UniProtKB-EC"/>
</dbReference>
<comment type="caution">
    <text evidence="3">The sequence shown here is derived from an EMBL/GenBank/DDBJ whole genome shotgun (WGS) entry which is preliminary data.</text>
</comment>